<protein>
    <submittedName>
        <fullName evidence="2">Sulfur oxidation protein SoxZ</fullName>
    </submittedName>
</protein>
<dbReference type="Pfam" id="PF08770">
    <property type="entry name" value="SoxZ"/>
    <property type="match status" value="1"/>
</dbReference>
<dbReference type="InterPro" id="IPR030995">
    <property type="entry name" value="SoxZ"/>
</dbReference>
<dbReference type="NCBIfam" id="TIGR04490">
    <property type="entry name" value="SoxZ_true"/>
    <property type="match status" value="1"/>
</dbReference>
<gene>
    <name evidence="2" type="ORF">MNBD_GAMMA13-1846</name>
</gene>
<dbReference type="InterPro" id="IPR014756">
    <property type="entry name" value="Ig_E-set"/>
</dbReference>
<sequence>MASIKARAKMSDGVTTVKTLVKHPMETGQRKDKKTGKLIPAHFIQEVVCEYDGNAVATAMWGPAISKNPYLSFKFTGAKAGDMLKISWVDNKGESDSIETKIS</sequence>
<dbReference type="AlphaFoldDB" id="A0A3B0ZHY6"/>
<proteinExistence type="predicted"/>
<dbReference type="InterPro" id="IPR013783">
    <property type="entry name" value="Ig-like_fold"/>
</dbReference>
<dbReference type="InterPro" id="IPR014880">
    <property type="entry name" value="SoxZ_dom"/>
</dbReference>
<dbReference type="Gene3D" id="2.60.40.10">
    <property type="entry name" value="Immunoglobulins"/>
    <property type="match status" value="1"/>
</dbReference>
<reference evidence="2" key="1">
    <citation type="submission" date="2018-06" db="EMBL/GenBank/DDBJ databases">
        <authorList>
            <person name="Zhirakovskaya E."/>
        </authorList>
    </citation>
    <scope>NUCLEOTIDE SEQUENCE</scope>
</reference>
<name>A0A3B0ZHY6_9ZZZZ</name>
<organism evidence="2">
    <name type="scientific">hydrothermal vent metagenome</name>
    <dbReference type="NCBI Taxonomy" id="652676"/>
    <lineage>
        <taxon>unclassified sequences</taxon>
        <taxon>metagenomes</taxon>
        <taxon>ecological metagenomes</taxon>
    </lineage>
</organism>
<feature type="domain" description="Sulphur oxidation protein SoxZ" evidence="1">
    <location>
        <begin position="6"/>
        <end position="100"/>
    </location>
</feature>
<evidence type="ECO:0000259" key="1">
    <source>
        <dbReference type="Pfam" id="PF08770"/>
    </source>
</evidence>
<accession>A0A3B0ZHY6</accession>
<dbReference type="SUPFAM" id="SSF81296">
    <property type="entry name" value="E set domains"/>
    <property type="match status" value="1"/>
</dbReference>
<evidence type="ECO:0000313" key="2">
    <source>
        <dbReference type="EMBL" id="VAW80884.1"/>
    </source>
</evidence>
<dbReference type="EMBL" id="UOFK01000238">
    <property type="protein sequence ID" value="VAW80884.1"/>
    <property type="molecule type" value="Genomic_DNA"/>
</dbReference>